<keyword evidence="1" id="KW-0812">Transmembrane</keyword>
<keyword evidence="1" id="KW-0472">Membrane</keyword>
<feature type="non-terminal residue" evidence="2">
    <location>
        <position position="1"/>
    </location>
</feature>
<dbReference type="AlphaFoldDB" id="A0A419N1M0"/>
<keyword evidence="3" id="KW-1185">Reference proteome</keyword>
<keyword evidence="1" id="KW-1133">Transmembrane helix</keyword>
<dbReference type="Proteomes" id="UP000284908">
    <property type="component" value="Unassembled WGS sequence"/>
</dbReference>
<proteinExistence type="predicted"/>
<evidence type="ECO:0000313" key="3">
    <source>
        <dbReference type="Proteomes" id="UP000284908"/>
    </source>
</evidence>
<sequence length="207" mass="21906">SMPETASRLGEPFSMPSLLRDYKHVLKNRQFVCGALAIGFASLPLLTWIAQSPVILISGEGLAAYDYGLLQVPIFGALIIGNVTLARLTGKRTVEYLIKLGAGPMVVGLLMAAVATLFSAHAYLWMTAGLSLYAFGIGVANAGLYRLTLFSSDMSKGTVSAAMGVISMMIFTVGIELAKVAYVEGGAGMFNMFNLLSGLAWLTLVVV</sequence>
<evidence type="ECO:0000313" key="2">
    <source>
        <dbReference type="EMBL" id="RJT29453.1"/>
    </source>
</evidence>
<evidence type="ECO:0000256" key="1">
    <source>
        <dbReference type="SAM" id="Phobius"/>
    </source>
</evidence>
<accession>A0A419N1M0</accession>
<protein>
    <submittedName>
        <fullName evidence="2">Multidrug transporter MdfA</fullName>
    </submittedName>
</protein>
<feature type="transmembrane region" description="Helical" evidence="1">
    <location>
        <begin position="187"/>
        <end position="206"/>
    </location>
</feature>
<feature type="transmembrane region" description="Helical" evidence="1">
    <location>
        <begin position="124"/>
        <end position="145"/>
    </location>
</feature>
<feature type="transmembrane region" description="Helical" evidence="1">
    <location>
        <begin position="157"/>
        <end position="175"/>
    </location>
</feature>
<reference evidence="2 3" key="1">
    <citation type="submission" date="2018-09" db="EMBL/GenBank/DDBJ databases">
        <authorList>
            <person name="Le Fleche-Mateos A."/>
        </authorList>
    </citation>
    <scope>NUCLEOTIDE SEQUENCE [LARGE SCALE GENOMIC DNA]</scope>
    <source>
        <strain evidence="2 3">DSM 27399</strain>
    </source>
</reference>
<feature type="non-terminal residue" evidence="2">
    <location>
        <position position="207"/>
    </location>
</feature>
<comment type="caution">
    <text evidence="2">The sequence shown here is derived from an EMBL/GenBank/DDBJ whole genome shotgun (WGS) entry which is preliminary data.</text>
</comment>
<feature type="transmembrane region" description="Helical" evidence="1">
    <location>
        <begin position="96"/>
        <end position="118"/>
    </location>
</feature>
<gene>
    <name evidence="2" type="ORF">D6C13_25315</name>
</gene>
<dbReference type="Gene3D" id="1.20.1720.10">
    <property type="entry name" value="Multidrug resistance protein D"/>
    <property type="match status" value="1"/>
</dbReference>
<name>A0A419N1M0_9GAMM</name>
<dbReference type="EMBL" id="RAHH01000090">
    <property type="protein sequence ID" value="RJT29453.1"/>
    <property type="molecule type" value="Genomic_DNA"/>
</dbReference>
<feature type="transmembrane region" description="Helical" evidence="1">
    <location>
        <begin position="70"/>
        <end position="89"/>
    </location>
</feature>
<organism evidence="2 3">
    <name type="scientific">Rahnella woolbedingensis</name>
    <dbReference type="NCBI Taxonomy" id="1510574"/>
    <lineage>
        <taxon>Bacteria</taxon>
        <taxon>Pseudomonadati</taxon>
        <taxon>Pseudomonadota</taxon>
        <taxon>Gammaproteobacteria</taxon>
        <taxon>Enterobacterales</taxon>
        <taxon>Yersiniaceae</taxon>
        <taxon>Rahnella</taxon>
    </lineage>
</organism>
<dbReference type="SUPFAM" id="SSF103473">
    <property type="entry name" value="MFS general substrate transporter"/>
    <property type="match status" value="1"/>
</dbReference>
<dbReference type="InterPro" id="IPR036259">
    <property type="entry name" value="MFS_trans_sf"/>
</dbReference>
<feature type="transmembrane region" description="Helical" evidence="1">
    <location>
        <begin position="31"/>
        <end position="50"/>
    </location>
</feature>